<dbReference type="Gene3D" id="1.20.5.490">
    <property type="entry name" value="Single helix bin"/>
    <property type="match status" value="1"/>
</dbReference>
<evidence type="ECO:0000256" key="24">
    <source>
        <dbReference type="ARBA" id="ARBA00023054"/>
    </source>
</evidence>
<keyword evidence="29 32" id="KW-0899">Viral immunoevasion</keyword>
<dbReference type="GO" id="GO:0019031">
    <property type="term" value="C:viral envelope"/>
    <property type="evidence" value="ECO:0007669"/>
    <property type="project" value="UniProtKB-KW"/>
</dbReference>
<comment type="function">
    <text evidence="32">Envelope glycoprotein gp160: Oligomerizes in the host endoplasmic reticulum into predominantly trimers. In a second time, gp160 transits in the host Golgi, where glycosylation is completed. The precursor is then proteolytically cleaved in the trans-Golgi and thereby activated by cellular furin or furin-like proteases to produce gp120 and gp41.</text>
</comment>
<evidence type="ECO:0000256" key="21">
    <source>
        <dbReference type="ARBA" id="ARBA00022890"/>
    </source>
</evidence>
<comment type="PTM">
    <text evidence="32">Specific enzymatic cleavages in vivo yield mature proteins. Envelope glycoproteins are synthesized as a inactive precursor that is heavily N-glycosylated and processed likely by host cell furin in the Golgi to yield the mature SU and TM proteins. The cleavage site between SU and TM requires the minimal sequence [KR]-X-[KR]-R. About 2 of the 9 disulfide bonds of gp41 are reduced by P4HB/PDI, following binding to CD4 receptor.</text>
</comment>
<evidence type="ECO:0000256" key="23">
    <source>
        <dbReference type="ARBA" id="ARBA00023046"/>
    </source>
</evidence>
<dbReference type="GO" id="GO:0019062">
    <property type="term" value="P:virion attachment to host cell"/>
    <property type="evidence" value="ECO:0007669"/>
    <property type="project" value="UniProtKB-UniRule"/>
</dbReference>
<dbReference type="SUPFAM" id="SSF56502">
    <property type="entry name" value="gp120 core"/>
    <property type="match status" value="2"/>
</dbReference>
<protein>
    <recommendedName>
        <fullName evidence="32">Envelope glycoprotein gp160</fullName>
    </recommendedName>
    <alternativeName>
        <fullName evidence="32">Env polyprotein</fullName>
    </alternativeName>
    <component>
        <recommendedName>
            <fullName evidence="32">Surface protein gp120</fullName>
            <shortName evidence="32">SU</shortName>
        </recommendedName>
        <alternativeName>
            <fullName evidence="32">Glycoprotein 120</fullName>
            <shortName evidence="32">gp120</shortName>
        </alternativeName>
    </component>
    <component>
        <recommendedName>
            <fullName evidence="32">Transmembrane protein gp41</fullName>
            <shortName evidence="32">TM</shortName>
        </recommendedName>
        <alternativeName>
            <fullName evidence="32">Glycoprotein 41</fullName>
            <shortName evidence="32">gp41</shortName>
        </alternativeName>
    </component>
</protein>
<evidence type="ECO:0000259" key="35">
    <source>
        <dbReference type="Pfam" id="PF00516"/>
    </source>
</evidence>
<comment type="domain">
    <text evidence="32">The YXXL motif is involved in determining the exact site of viral release at the surface of infected mononuclear cells and promotes endocytosis. YXXL and di-leucine endocytosis motifs interact directly or indirectly with the clathrin adapter complexes, opperate independently, and their activities are not additive.</text>
</comment>
<feature type="domain" description="Human immunodeficiency virus 1 envelope glycoprotein Gp120" evidence="35">
    <location>
        <begin position="34"/>
        <end position="516"/>
    </location>
</feature>
<keyword evidence="21 32" id="KW-1164">Virus endocytosis by host</keyword>
<evidence type="ECO:0000256" key="13">
    <source>
        <dbReference type="ARBA" id="ARBA00022685"/>
    </source>
</evidence>
<dbReference type="GO" id="GO:0055036">
    <property type="term" value="C:virion membrane"/>
    <property type="evidence" value="ECO:0007669"/>
    <property type="project" value="UniProtKB-SubCell"/>
</dbReference>
<feature type="transmembrane region" description="Helical" evidence="33">
    <location>
        <begin position="684"/>
        <end position="711"/>
    </location>
</feature>
<keyword evidence="9 32" id="KW-1032">Host cell membrane</keyword>
<feature type="domain" description="Retroviral envelope protein GP41-like" evidence="36">
    <location>
        <begin position="536"/>
        <end position="724"/>
    </location>
</feature>
<gene>
    <name evidence="32 37" type="primary">env</name>
</gene>
<comment type="domain">
    <text evidence="32">Some of the most genetically diverse regions of the viral genome are present in Env. They are called variable regions 1 through 5 (V1 through V5). Coreceptor usage of gp120 is determined mainly by the primary structure of the third variable region (V3) in the outer domain of gp120. The sequence of V3 determines which coreceptor, CCR5 and/or CXCR4 (corresponding to R5/macrophage, X4/T cell and R5X4/T cell and macrophage tropism), is used to trigger the fusion potential of the Env complex, and hence which cells the virus can infect. Binding to CCR5 involves a region adjacent in addition to V3.</text>
</comment>
<evidence type="ECO:0000256" key="2">
    <source>
        <dbReference type="ARBA" id="ARBA00004433"/>
    </source>
</evidence>
<feature type="site" description="Cleavage; by host furin" evidence="32">
    <location>
        <begin position="516"/>
        <end position="517"/>
    </location>
</feature>
<comment type="domain">
    <text evidence="32">The membrane proximal external region (MPER) present in gp41 is a tryptophan-rich region recognized by the antibodies 2F5, Z13, and 4E10. MPER seems to play a role in fusion.</text>
</comment>
<keyword evidence="19 32" id="KW-1043">Host membrane</keyword>
<evidence type="ECO:0000256" key="18">
    <source>
        <dbReference type="ARBA" id="ARBA00022844"/>
    </source>
</evidence>
<comment type="PTM">
    <text evidence="32">Palmitoylation of the transmembrane protein and of Env polyprotein (prior to its proteolytic cleavage) is essential for their association with host cell membrane lipid rafts. Palmitoylation is therefore required for envelope trafficking to classical lipid rafts, but not for viral replication.</text>
</comment>
<evidence type="ECO:0000256" key="14">
    <source>
        <dbReference type="ARBA" id="ARBA00022692"/>
    </source>
</evidence>
<keyword evidence="8 32" id="KW-1170">Fusion of virus membrane with host endosomal membrane</keyword>
<dbReference type="EMBL" id="KF561441">
    <property type="protein sequence ID" value="AHA91259.1"/>
    <property type="molecule type" value="Genomic_DNA"/>
</dbReference>
<evidence type="ECO:0000313" key="38">
    <source>
        <dbReference type="Proteomes" id="UP000097714"/>
    </source>
</evidence>
<keyword evidence="30 32" id="KW-0449">Lipoprotein</keyword>
<comment type="miscellaneous">
    <text evidence="32">HIV-1 lineages are divided in three main groups, M (for Major), O (for Outlier), and N (for New, or Non-M, Non-O). The vast majority of strains found worldwide belong to the group M. Group O seems to be endemic to and largely confined to Cameroon and neighboring countries in West Central Africa, where these viruses represent a small minority of HIV-1 strains. The group N is represented by a limited number of isolates from Cameroonian persons. The group M is further subdivided in 9 clades or subtypes (A to D, F to H, J and K).</text>
</comment>
<feature type="chain" id="PRO_5023284504" description="Transmembrane protein gp41" evidence="32">
    <location>
        <begin position="517"/>
        <end position="862"/>
    </location>
</feature>
<feature type="region of interest" description="Immunosuppression" evidence="32">
    <location>
        <begin position="580"/>
        <end position="598"/>
    </location>
</feature>
<keyword evidence="26 32" id="KW-0564">Palmitate</keyword>
<evidence type="ECO:0000256" key="22">
    <source>
        <dbReference type="ARBA" id="ARBA00022989"/>
    </source>
</evidence>
<feature type="lipid moiety-binding region" description="S-palmitoyl cysteine; by host" evidence="32">
    <location>
        <position position="770"/>
    </location>
</feature>
<evidence type="ECO:0000256" key="7">
    <source>
        <dbReference type="ARBA" id="ARBA00022506"/>
    </source>
</evidence>
<keyword evidence="13 32" id="KW-0165">Cleavage on pair of basic residues</keyword>
<evidence type="ECO:0000256" key="31">
    <source>
        <dbReference type="ARBA" id="ARBA00023296"/>
    </source>
</evidence>
<comment type="function">
    <text evidence="32">Surface protein gp120: Attaches the virus to the host lymphoid cell by binding to the primary receptor CD4. This interaction induces a structural rearrangement creating a high affinity binding site for a chemokine coreceptor like CXCR4 and/or CCR5. Acts as a ligand for CD209/DC-SIGN and CLEC4M/DC-SIGNR, which are respectively found on dendritic cells (DCs), and on endothelial cells of liver sinusoids and lymph node sinuses. These interactions allow capture of viral particles at mucosal surfaces by these cells and subsequent transmission to permissive cells. HIV subverts the migration properties of dendritic cells to gain access to CD4+ T-cells in lymph nodes. Virus transmission to permissive T-cells occurs either in trans (without DCs infection, through viral capture and transmission), or in cis (following DCs productive infection, through the usual CD4-gp120 interaction), thereby inducing a robust infection. In trans infection, bound virions remain infectious over days and it is proposed that they are not degraded, but protected in non-lysosomal acidic organelles within the DCs close to the cell membrane thus contributing to the viral infectious potential during DCs' migration from the periphery to the lymphoid tissues. On arrival at lymphoid tissues, intact virions recycle back to DCs' cell surface allowing virus transmission to CD4+ T-cells.</text>
</comment>
<evidence type="ECO:0000256" key="5">
    <source>
        <dbReference type="ARBA" id="ARBA00004578"/>
    </source>
</evidence>
<keyword evidence="18 32" id="KW-0946">Virion</keyword>
<evidence type="ECO:0000256" key="25">
    <source>
        <dbReference type="ARBA" id="ARBA00023136"/>
    </source>
</evidence>
<comment type="subunit">
    <text evidence="32">The mature envelope protein (Env) consists of a homotrimer of non-covalently associated gp120-gp41 heterodimers. The resulting complex protrudes from the virus surface as a spike. There seems to be as few as 10 spikes on the average virion. Surface protein gp120 interacts with host CD4, CCR5 and CXCR4. Gp120 also interacts with the C-type lectins CD209/DC-SIGN and CLEC4M/DC-SIGNR (collectively referred to as DC-SIGN(R)). Gp120 and gp41 interact with GalCer. Gp120 interacts with host ITGA4/ITGB7 complex; on CD4+ T-cells, this interaction results in rapid activation of integrin ITGAL/LFA-1, which facilitates efficient cell-to-cell spreading of HIV-1. Gp120 interacts with cell-associated heparan sulfate; this interaction increases virus infectivity on permissive cells and may be involved in infection of CD4- cells.</text>
</comment>
<keyword evidence="16 32" id="KW-0732">Signal</keyword>
<evidence type="ECO:0000256" key="15">
    <source>
        <dbReference type="ARBA" id="ARBA00022703"/>
    </source>
</evidence>
<comment type="miscellaneous">
    <text evidence="32">Inhibitors targeting HIV-1 viral envelope proteins are used as antiretroviral drugs. Attachment of virions to the cell surface via non-specific interactions and CD4 binding can be blocked by inhibitors that include cyanovirin-N, cyclotriazadisulfonamide analogs, PRO 2000, TNX 355 and PRO 542. In addition, BMS 806 can block CD4-induced conformational changes. Env interactions with the coreceptor molecules can be targeted by CCR5 antagonists including SCH-D, maraviroc (UK 427857) and aplaviroc (GW 873140), and the CXCR4 antagonist AMD 070. Fusion of viral and cellular membranes can be inhibited by peptides such as enfuvirtide and tifuvirtide (T 1249). Resistance to inhibitors associated with mutations in Env are observed. Most of the time, single mutations confer only a modest reduction in drug susceptibility. Combination of several mutations is usually required to develop a high-level drug resistance.</text>
</comment>
<accession>V5NU47</accession>
<keyword evidence="14 32" id="KW-0812">Transmembrane</keyword>
<dbReference type="InterPro" id="IPR036377">
    <property type="entry name" value="Gp120_core_sf"/>
</dbReference>
<evidence type="ECO:0000256" key="6">
    <source>
        <dbReference type="ARBA" id="ARBA00004650"/>
    </source>
</evidence>
<feature type="coiled-coil region" evidence="32">
    <location>
        <begin position="639"/>
        <end position="673"/>
    </location>
</feature>
<evidence type="ECO:0000256" key="3">
    <source>
        <dbReference type="ARBA" id="ARBA00004505"/>
    </source>
</evidence>
<dbReference type="GO" id="GO:0019082">
    <property type="term" value="P:viral protein processing"/>
    <property type="evidence" value="ECO:0007669"/>
    <property type="project" value="UniProtKB-UniRule"/>
</dbReference>
<feature type="region of interest" description="MPER; binding to GalCer" evidence="32">
    <location>
        <begin position="668"/>
        <end position="689"/>
    </location>
</feature>
<keyword evidence="17 32" id="KW-1161">Viral attachment to host cell</keyword>
<feature type="topological domain" description="Cytoplasmic" evidence="32">
    <location>
        <begin position="712"/>
        <end position="862"/>
    </location>
</feature>
<comment type="similarity">
    <text evidence="32">Belongs to the HIV-1 env protein family.</text>
</comment>
<comment type="domain">
    <text evidence="32 33">The 17 amino acids long immunosuppressive region is present in many retroviral envelope proteins. Synthetic peptides derived from this relatively conserved sequence inhibit immune function in vitro and in vivo.</text>
</comment>
<dbReference type="Pfam" id="PF00516">
    <property type="entry name" value="GP120"/>
    <property type="match status" value="1"/>
</dbReference>
<comment type="domain">
    <text evidence="32">The CD4-binding region is targeted by the antibody b12.</text>
</comment>
<dbReference type="GO" id="GO:0005198">
    <property type="term" value="F:structural molecule activity"/>
    <property type="evidence" value="ECO:0007669"/>
    <property type="project" value="UniProtKB-UniRule"/>
</dbReference>
<feature type="region of interest" description="CD4-binding loop" evidence="32">
    <location>
        <begin position="367"/>
        <end position="377"/>
    </location>
</feature>
<dbReference type="GO" id="GO:0016020">
    <property type="term" value="C:membrane"/>
    <property type="evidence" value="ECO:0007669"/>
    <property type="project" value="UniProtKB-UniRule"/>
</dbReference>
<feature type="transmembrane region" description="Helical" evidence="33">
    <location>
        <begin position="21"/>
        <end position="42"/>
    </location>
</feature>
<feature type="disulfide bond" evidence="32">
    <location>
        <begin position="231"/>
        <end position="242"/>
    </location>
</feature>
<evidence type="ECO:0000313" key="37">
    <source>
        <dbReference type="EMBL" id="AHA91259.1"/>
    </source>
</evidence>
<keyword evidence="20 32" id="KW-0261">Viral envelope protein</keyword>
<feature type="disulfide bond" evidence="32">
    <location>
        <begin position="221"/>
        <end position="250"/>
    </location>
</feature>
<keyword evidence="23 32" id="KW-1039">Host endosome</keyword>
<evidence type="ECO:0000256" key="28">
    <source>
        <dbReference type="ARBA" id="ARBA00023180"/>
    </source>
</evidence>
<sequence length="862" mass="97673">MRVKGIRKNCQHWWRWGIMLLGMWMICSAATGGLWVTVYYGVPVWREAITTLFCASDAKAYETEMHNVWATHACVPIDPNPLEVDLPNVTENFNMWKNNMVEQMHEDIISLWDQSLKPCVKITPLCVVLNCSDAKNSTSTNNSTEKVMEKGEMKNCSFNVTTNIENKVKEARAIFDKLDVVQIDDNDTNTMIGIQYYKCYSSSITQACPMVSFEPIPIHYCTPAGFAILQCKDKKFNGTGPCTNVSTVQCTHGIRPVVSTQLLLNGSLAEEEIVIRSENFTNNAKTIIVQLNASVEINCTRPNNNTRKSIPIGPGRAFYATGDIIGDIRRAHCNISKATWNNTLRQLAIKLREQLEDNTTTIIFKNSSGGDPEIEAHSFNCREEFFYCNTTPLFNSIWYSNNTEKSYNTAENDTITLQCRIRQIIKRWQEVGKARYAPLITCLIRCYSNITGLLLAGDGGEAGKDNGNKNETFRPGGGDMRDNWRSELYKYKVVEIEPLRIAPTRARRIVVQREKRAVGTLGAMFLGFLGAAGSTMGAASLTLTVQAKQVLSGIVRQQNNLLRAIEAQQRLLQLTVWGIKQLQARVLAVERYLQDQRLLGIWGCSGKLICTTSVPWNTSWSNKSHDEIWNNMTWMEWDREINNYTQVIYDLLEESQIQQEKNEQELLKLDSWASLWKWLDISNWLWYIQIFMMMVGGLVGLRIILCVLSVVNRVRQGYSPLPFQTHLPSPRGLDRPGGIEGEGGEGDRSGSSGLAGGFLTLVWVDLRSLCLFSYHSLRDLLLIVARSVELLGLRGWEILKYWWSLLQYWSQELKKSAVSLLNATAIAVAEGTDRVIEILQRIYRAILHIPTRIRQGLERALL</sequence>
<dbReference type="Gene3D" id="2.170.40.20">
    <property type="entry name" value="Human immunodeficiency virus 1, Gp160, envelope glycoprotein"/>
    <property type="match status" value="2"/>
</dbReference>
<evidence type="ECO:0000256" key="11">
    <source>
        <dbReference type="ARBA" id="ARBA00022581"/>
    </source>
</evidence>
<feature type="region of interest" description="Disordered" evidence="34">
    <location>
        <begin position="725"/>
        <end position="750"/>
    </location>
</feature>
<feature type="disulfide bond" evidence="32">
    <location>
        <begin position="54"/>
        <end position="74"/>
    </location>
</feature>
<dbReference type="InterPro" id="IPR000777">
    <property type="entry name" value="HIV1_Gp120"/>
</dbReference>
<dbReference type="Pfam" id="PF00517">
    <property type="entry name" value="GP41"/>
    <property type="match status" value="1"/>
</dbReference>
<comment type="subcellular location">
    <subcellularLocation>
        <location evidence="3">Host cell membrane</location>
        <topology evidence="3">Peripheral membrane protein</topology>
    </subcellularLocation>
    <subcellularLocation>
        <location evidence="1">Host cell membrane</location>
        <topology evidence="1">Single-pass type I membrane protein</topology>
    </subcellularLocation>
    <subcellularLocation>
        <location evidence="2">Host endosome membrane</location>
        <topology evidence="2">Peripheral membrane protein</topology>
    </subcellularLocation>
    <subcellularLocation>
        <location evidence="5">Host endosome membrane</location>
        <topology evidence="5">Single-pass type I membrane protein</topology>
    </subcellularLocation>
    <subcellularLocation>
        <location evidence="6">Virion membrane</location>
        <topology evidence="6">Peripheral membrane protein</topology>
    </subcellularLocation>
    <subcellularLocation>
        <location evidence="4">Virion membrane</location>
        <topology evidence="4">Single-pass type I membrane protein</topology>
    </subcellularLocation>
</comment>
<comment type="subcellular location">
    <molecule>Transmembrane protein gp41</molecule>
    <subcellularLocation>
        <location evidence="32">Virion membrane</location>
        <topology evidence="32">Single-pass type I membrane protein</topology>
    </subcellularLocation>
    <subcellularLocation>
        <location evidence="32">Host cell membrane</location>
        <topology evidence="32">Single-pass type I membrane protein</topology>
    </subcellularLocation>
    <subcellularLocation>
        <location evidence="32">Host endosome membrane</location>
        <topology evidence="32">Single-pass type I membrane protein</topology>
    </subcellularLocation>
    <text evidence="32">It is probably concentrated at the site of budding and incorporated into the virions possibly by contacts between the cytoplasmic tail of Env and the N-terminus of Gag.</text>
</comment>
<comment type="PTM">
    <text evidence="32">Highly glycosylated by host. The high number of glycan on the protein is reffered to as 'glycan shield' because it contributes to hide protein sequence from adaptive immune system.</text>
</comment>
<dbReference type="GO" id="GO:0019064">
    <property type="term" value="P:fusion of virus membrane with host plasma membrane"/>
    <property type="evidence" value="ECO:0007669"/>
    <property type="project" value="UniProtKB-UniRule"/>
</dbReference>
<dbReference type="SUPFAM" id="SSF58069">
    <property type="entry name" value="Virus ectodomain"/>
    <property type="match status" value="1"/>
</dbReference>
<evidence type="ECO:0000259" key="36">
    <source>
        <dbReference type="Pfam" id="PF00517"/>
    </source>
</evidence>
<dbReference type="GO" id="GO:0075512">
    <property type="term" value="P:clathrin-dependent endocytosis of virus by host cell"/>
    <property type="evidence" value="ECO:0007669"/>
    <property type="project" value="UniProtKB-UniRule"/>
</dbReference>
<evidence type="ECO:0000256" key="26">
    <source>
        <dbReference type="ARBA" id="ARBA00023139"/>
    </source>
</evidence>
<proteinExistence type="inferred from homology"/>
<dbReference type="CDD" id="cd09909">
    <property type="entry name" value="HIV-1-like_HR1-HR2"/>
    <property type="match status" value="1"/>
</dbReference>
<evidence type="ECO:0000256" key="10">
    <source>
        <dbReference type="ARBA" id="ARBA00022570"/>
    </source>
</evidence>
<comment type="caution">
    <text evidence="32 33">Lacks conserved residue(s) required for the propagation of feature annotation.</text>
</comment>
<evidence type="ECO:0000256" key="29">
    <source>
        <dbReference type="ARBA" id="ARBA00023280"/>
    </source>
</evidence>
<dbReference type="Proteomes" id="UP000097714">
    <property type="component" value="Genome"/>
</dbReference>
<evidence type="ECO:0000256" key="34">
    <source>
        <dbReference type="SAM" id="MobiDB-lite"/>
    </source>
</evidence>
<dbReference type="InterPro" id="IPR037527">
    <property type="entry name" value="Gp160"/>
</dbReference>
<dbReference type="GO" id="GO:1903908">
    <property type="term" value="P:positive regulation of plasma membrane raft polarization"/>
    <property type="evidence" value="ECO:0007669"/>
    <property type="project" value="UniProtKB-UniRule"/>
</dbReference>
<dbReference type="FunFam" id="2.170.40.20:FF:000004">
    <property type="entry name" value="Envelope glycoprotein gp160"/>
    <property type="match status" value="1"/>
</dbReference>
<organism evidence="37 38">
    <name type="scientific">Human immunodeficiency virus type 1</name>
    <name type="common">HIV-1</name>
    <dbReference type="NCBI Taxonomy" id="11676"/>
    <lineage>
        <taxon>Viruses</taxon>
        <taxon>Riboviria</taxon>
        <taxon>Pararnavirae</taxon>
        <taxon>Artverviricota</taxon>
        <taxon>Revtraviricetes</taxon>
        <taxon>Ortervirales</taxon>
        <taxon>Retroviridae</taxon>
        <taxon>Orthoretrovirinae</taxon>
        <taxon>Lentivirus</taxon>
        <taxon>Lentivirus humimdef1</taxon>
    </lineage>
</organism>
<keyword evidence="22 32" id="KW-1133">Transmembrane helix</keyword>
<evidence type="ECO:0000256" key="20">
    <source>
        <dbReference type="ARBA" id="ARBA00022879"/>
    </source>
</evidence>
<dbReference type="FunFam" id="2.170.40.20:FF:000003">
    <property type="entry name" value="Envelope glycoprotein gp160"/>
    <property type="match status" value="1"/>
</dbReference>
<dbReference type="GO" id="GO:1903911">
    <property type="term" value="P:positive regulation of receptor clustering"/>
    <property type="evidence" value="ECO:0007669"/>
    <property type="project" value="UniProtKB-UniRule"/>
</dbReference>
<evidence type="ECO:0000256" key="17">
    <source>
        <dbReference type="ARBA" id="ARBA00022804"/>
    </source>
</evidence>
<keyword evidence="11 32" id="KW-0945">Host-virus interaction</keyword>
<dbReference type="GO" id="GO:0044175">
    <property type="term" value="C:host cell endosome membrane"/>
    <property type="evidence" value="ECO:0007669"/>
    <property type="project" value="UniProtKB-SubCell"/>
</dbReference>
<evidence type="ECO:0000256" key="4">
    <source>
        <dbReference type="ARBA" id="ARBA00004563"/>
    </source>
</evidence>
<dbReference type="FunFam" id="1.10.287.210:FF:000001">
    <property type="entry name" value="Envelope glycoprotein gp160"/>
    <property type="match status" value="1"/>
</dbReference>
<dbReference type="GO" id="GO:0039654">
    <property type="term" value="P:fusion of virus membrane with host endosome membrane"/>
    <property type="evidence" value="ECO:0007669"/>
    <property type="project" value="UniProtKB-UniRule"/>
</dbReference>
<evidence type="ECO:0000256" key="33">
    <source>
        <dbReference type="RuleBase" id="RU363095"/>
    </source>
</evidence>
<evidence type="ECO:0000256" key="19">
    <source>
        <dbReference type="ARBA" id="ARBA00022870"/>
    </source>
</evidence>
<organismHost>
    <name type="scientific">Homo sapiens</name>
    <name type="common">Human</name>
    <dbReference type="NCBI Taxonomy" id="9606"/>
</organismHost>
<keyword evidence="25 32" id="KW-0472">Membrane</keyword>
<keyword evidence="24 32" id="KW-0175">Coiled coil</keyword>
<evidence type="ECO:0000256" key="16">
    <source>
        <dbReference type="ARBA" id="ARBA00022729"/>
    </source>
</evidence>
<evidence type="ECO:0000256" key="1">
    <source>
        <dbReference type="ARBA" id="ARBA00004402"/>
    </source>
</evidence>
<evidence type="ECO:0000256" key="27">
    <source>
        <dbReference type="ARBA" id="ARBA00023157"/>
    </source>
</evidence>
<feature type="chain" id="PRO_5023284503" description="Envelope glycoprotein gp160" evidence="32">
    <location>
        <begin position="33"/>
        <end position="862"/>
    </location>
</feature>
<feature type="disulfide bond" evidence="32">
    <location>
        <begin position="604"/>
        <end position="610"/>
    </location>
</feature>
<keyword evidence="31 32" id="KW-1160">Virus entry into host cell</keyword>
<dbReference type="Gene3D" id="1.10.287.210">
    <property type="match status" value="1"/>
</dbReference>
<dbReference type="GO" id="GO:0052031">
    <property type="term" value="P:symbiont-mediated perturbation of host defense response"/>
    <property type="evidence" value="ECO:0007669"/>
    <property type="project" value="UniProtKB-UniRule"/>
</dbReference>
<evidence type="ECO:0000256" key="30">
    <source>
        <dbReference type="ARBA" id="ARBA00023288"/>
    </source>
</evidence>
<keyword evidence="12 32" id="KW-1162">Viral penetration into host cytoplasm</keyword>
<keyword evidence="10 32" id="KW-1165">Clathrin-mediated endocytosis of virus by host</keyword>
<reference evidence="37 38" key="1">
    <citation type="submission" date="2013-08" db="EMBL/GenBank/DDBJ databases">
        <title>Frequent genetic defects in long-term survivors for more than 26 years in the absence of antiretroviral therapy in Korea: its association with ginseng treatment.</title>
        <authorList>
            <person name="Cho Y.-K."/>
        </authorList>
    </citation>
    <scope>NUCLEOTIDE SEQUENCE [LARGE SCALE GENOMIC DNA]</scope>
    <source>
        <strain evidence="37">12KYY10-10742</strain>
    </source>
</reference>
<keyword evidence="7 32" id="KW-1168">Fusion of virus membrane with host membrane</keyword>
<evidence type="ECO:0000256" key="9">
    <source>
        <dbReference type="ARBA" id="ARBA00022511"/>
    </source>
</evidence>
<comment type="subcellular location">
    <molecule>Surface protein gp120</molecule>
    <subcellularLocation>
        <location evidence="32">Virion membrane</location>
        <topology evidence="32">Peripheral membrane protein</topology>
    </subcellularLocation>
    <subcellularLocation>
        <location evidence="32">Host cell membrane</location>
        <topology evidence="32">Peripheral membrane protein</topology>
    </subcellularLocation>
    <subcellularLocation>
        <location evidence="32">Host endosome membrane</location>
        <topology evidence="32">Single-pass type I membrane protein</topology>
    </subcellularLocation>
    <text evidence="32">The surface protein is not anchored to the viral envelope, but associates with the extravirion surface through its binding to TM. It is probably concentrated at the site of budding and incorporated into the virions possibly by contacts between the cytoplasmic tail of Env and the N-terminus of Gag.</text>
</comment>
<dbReference type="GO" id="GO:0020002">
    <property type="term" value="C:host cell plasma membrane"/>
    <property type="evidence" value="ECO:0007669"/>
    <property type="project" value="UniProtKB-SubCell"/>
</dbReference>
<dbReference type="InterPro" id="IPR000328">
    <property type="entry name" value="GP41-like"/>
</dbReference>
<evidence type="ECO:0000256" key="32">
    <source>
        <dbReference type="HAMAP-Rule" id="MF_04083"/>
    </source>
</evidence>
<feature type="short sequence motif" description="Di-leucine internalization motif" evidence="32">
    <location>
        <begin position="861"/>
        <end position="862"/>
    </location>
</feature>
<keyword evidence="15 32" id="KW-0053">Apoptosis</keyword>
<evidence type="ECO:0000256" key="12">
    <source>
        <dbReference type="ARBA" id="ARBA00022595"/>
    </source>
</evidence>
<keyword evidence="28 32" id="KW-0325">Glycoprotein</keyword>
<dbReference type="HAMAP" id="MF_04083">
    <property type="entry name" value="HIV_ENV"/>
    <property type="match status" value="1"/>
</dbReference>
<name>V5NU47_HV1</name>
<evidence type="ECO:0000256" key="8">
    <source>
        <dbReference type="ARBA" id="ARBA00022510"/>
    </source>
</evidence>
<comment type="function">
    <text evidence="32">Transmembrane protein gp41: Acts as a class I viral fusion protein. Under the current model, the protein has at least 3 conformational states: pre-fusion native state, pre-hairpin intermediate state, and post-fusion hairpin state. During fusion of viral and target intracellular membranes, the coiled coil regions (heptad repeats) assume a trimer-of-hairpins structure, positioning the fusion peptide in close proximity to the C-terminal region of the ectodomain. The formation of this structure appears to drive apposition and subsequent fusion of viral and target cell membranes. Complete fusion occurs in host cell endosomes and is dynamin-dependent, however some lipid transfer might occur at the plasma membrane. The virus undergoes clathrin-dependent internalization long before endosomal fusion, thus minimizing the surface exposure of conserved viral epitopes during fusion and reducing the efficacy of inhibitors targeting these epitopes. Membranes fusion leads to delivery of the nucleocapsid into the cytoplasm.</text>
</comment>
<feature type="short sequence motif" description="YXXL motif; contains endocytosis signal" evidence="32">
    <location>
        <begin position="718"/>
        <end position="721"/>
    </location>
</feature>
<keyword evidence="27 32" id="KW-1015">Disulfide bond</keyword>